<organism evidence="2 3">
    <name type="scientific">Blattamonas nauphoetae</name>
    <dbReference type="NCBI Taxonomy" id="2049346"/>
    <lineage>
        <taxon>Eukaryota</taxon>
        <taxon>Metamonada</taxon>
        <taxon>Preaxostyla</taxon>
        <taxon>Oxymonadida</taxon>
        <taxon>Blattamonas</taxon>
    </lineage>
</organism>
<dbReference type="PANTHER" id="PTHR21207:SF1">
    <property type="entry name" value="PACRG-LIKE PROTEIN"/>
    <property type="match status" value="1"/>
</dbReference>
<name>A0ABQ9XKE9_9EUKA</name>
<evidence type="ECO:0000256" key="1">
    <source>
        <dbReference type="SAM" id="MobiDB-lite"/>
    </source>
</evidence>
<protein>
    <submittedName>
        <fullName evidence="2">Parkin co-regulated protein</fullName>
    </submittedName>
</protein>
<dbReference type="InterPro" id="IPR019399">
    <property type="entry name" value="Parkin_co-regulated_protein"/>
</dbReference>
<evidence type="ECO:0000313" key="3">
    <source>
        <dbReference type="Proteomes" id="UP001281761"/>
    </source>
</evidence>
<dbReference type="Proteomes" id="UP001281761">
    <property type="component" value="Unassembled WGS sequence"/>
</dbReference>
<feature type="compositionally biased region" description="Basic residues" evidence="1">
    <location>
        <begin position="1"/>
        <end position="14"/>
    </location>
</feature>
<proteinExistence type="predicted"/>
<comment type="caution">
    <text evidence="2">The sequence shown here is derived from an EMBL/GenBank/DDBJ whole genome shotgun (WGS) entry which is preliminary data.</text>
</comment>
<feature type="region of interest" description="Disordered" evidence="1">
    <location>
        <begin position="1"/>
        <end position="34"/>
    </location>
</feature>
<dbReference type="PANTHER" id="PTHR21207">
    <property type="entry name" value="PARKIN COREGULATED GENE PROTEIN PARK2 COREGULATED"/>
    <property type="match status" value="1"/>
</dbReference>
<sequence length="231" mass="25384">MNRPVAKAKPKTSTKPKAASSTPHSSVNPNKISSQRYDRLPLAGGMGQKAQGKTAFATWYSNGSFPCQLMTGTAKMSLRWKQEFELMDYSTLLPIAIEGLMEAAHPYISVSQLACRDMLEAPVAAELVPPILPTIAQKLREVLVASARISVESFSAVLDNVERISVLCGEQFTPLIQPLLVPIGSMLMKRTGRDPKIDIQSQCMNTLQVLDENGGPQAYEIIHKKIPTYQR</sequence>
<keyword evidence="3" id="KW-1185">Reference proteome</keyword>
<dbReference type="EMBL" id="JARBJD010000097">
    <property type="protein sequence ID" value="KAK2952911.1"/>
    <property type="molecule type" value="Genomic_DNA"/>
</dbReference>
<dbReference type="Pfam" id="PF10274">
    <property type="entry name" value="ParcG"/>
    <property type="match status" value="1"/>
</dbReference>
<accession>A0ABQ9XKE9</accession>
<feature type="compositionally biased region" description="Polar residues" evidence="1">
    <location>
        <begin position="24"/>
        <end position="34"/>
    </location>
</feature>
<evidence type="ECO:0000313" key="2">
    <source>
        <dbReference type="EMBL" id="KAK2952911.1"/>
    </source>
</evidence>
<gene>
    <name evidence="2" type="ORF">BLNAU_12087</name>
</gene>
<reference evidence="2 3" key="1">
    <citation type="journal article" date="2022" name="bioRxiv">
        <title>Genomics of Preaxostyla Flagellates Illuminates Evolutionary Transitions and the Path Towards Mitochondrial Loss.</title>
        <authorList>
            <person name="Novak L.V.F."/>
            <person name="Treitli S.C."/>
            <person name="Pyrih J."/>
            <person name="Halakuc P."/>
            <person name="Pipaliya S.V."/>
            <person name="Vacek V."/>
            <person name="Brzon O."/>
            <person name="Soukal P."/>
            <person name="Eme L."/>
            <person name="Dacks J.B."/>
            <person name="Karnkowska A."/>
            <person name="Elias M."/>
            <person name="Hampl V."/>
        </authorList>
    </citation>
    <scope>NUCLEOTIDE SEQUENCE [LARGE SCALE GENOMIC DNA]</scope>
    <source>
        <strain evidence="2">NAU3</strain>
        <tissue evidence="2">Gut</tissue>
    </source>
</reference>